<evidence type="ECO:0000313" key="2">
    <source>
        <dbReference type="Proteomes" id="UP000789405"/>
    </source>
</evidence>
<proteinExistence type="predicted"/>
<protein>
    <submittedName>
        <fullName evidence="1">24510_t:CDS:1</fullName>
    </submittedName>
</protein>
<comment type="caution">
    <text evidence="1">The sequence shown here is derived from an EMBL/GenBank/DDBJ whole genome shotgun (WGS) entry which is preliminary data.</text>
</comment>
<dbReference type="AlphaFoldDB" id="A0A9N9FNN2"/>
<dbReference type="EMBL" id="CAJVPY010002149">
    <property type="protein sequence ID" value="CAG8550326.1"/>
    <property type="molecule type" value="Genomic_DNA"/>
</dbReference>
<evidence type="ECO:0000313" key="1">
    <source>
        <dbReference type="EMBL" id="CAG8550326.1"/>
    </source>
</evidence>
<reference evidence="1" key="1">
    <citation type="submission" date="2021-06" db="EMBL/GenBank/DDBJ databases">
        <authorList>
            <person name="Kallberg Y."/>
            <person name="Tangrot J."/>
            <person name="Rosling A."/>
        </authorList>
    </citation>
    <scope>NUCLEOTIDE SEQUENCE</scope>
    <source>
        <strain evidence="1">MA453B</strain>
    </source>
</reference>
<sequence length="163" mass="18913">MSLKNFSNEDLNLDKSYLSLDERPKPHLSLDSESFPTHKLSSKNECSLNNMSSLNEESSNILHMFTQNKRKISKLPNVNTKKRSKLGKSWVWKYMKKDKLNKKIRCQVWVGDSDKKQQCLNPFELKTSTTNLVSHLQADHRLDKNRPLLPLSSVKEITQQLTV</sequence>
<keyword evidence="2" id="KW-1185">Reference proteome</keyword>
<organism evidence="1 2">
    <name type="scientific">Dentiscutata erythropus</name>
    <dbReference type="NCBI Taxonomy" id="1348616"/>
    <lineage>
        <taxon>Eukaryota</taxon>
        <taxon>Fungi</taxon>
        <taxon>Fungi incertae sedis</taxon>
        <taxon>Mucoromycota</taxon>
        <taxon>Glomeromycotina</taxon>
        <taxon>Glomeromycetes</taxon>
        <taxon>Diversisporales</taxon>
        <taxon>Gigasporaceae</taxon>
        <taxon>Dentiscutata</taxon>
    </lineage>
</organism>
<name>A0A9N9FNN2_9GLOM</name>
<dbReference type="OrthoDB" id="2434406at2759"/>
<gene>
    <name evidence="1" type="ORF">DERYTH_LOCUS5235</name>
</gene>
<dbReference type="Proteomes" id="UP000789405">
    <property type="component" value="Unassembled WGS sequence"/>
</dbReference>
<accession>A0A9N9FNN2</accession>